<organism evidence="1 2">
    <name type="scientific">Platysternon megacephalum</name>
    <name type="common">big-headed turtle</name>
    <dbReference type="NCBI Taxonomy" id="55544"/>
    <lineage>
        <taxon>Eukaryota</taxon>
        <taxon>Metazoa</taxon>
        <taxon>Chordata</taxon>
        <taxon>Craniata</taxon>
        <taxon>Vertebrata</taxon>
        <taxon>Euteleostomi</taxon>
        <taxon>Archelosauria</taxon>
        <taxon>Testudinata</taxon>
        <taxon>Testudines</taxon>
        <taxon>Cryptodira</taxon>
        <taxon>Durocryptodira</taxon>
        <taxon>Testudinoidea</taxon>
        <taxon>Platysternidae</taxon>
        <taxon>Platysternon</taxon>
    </lineage>
</organism>
<dbReference type="AlphaFoldDB" id="A0A4D9EFQ5"/>
<keyword evidence="2" id="KW-1185">Reference proteome</keyword>
<sequence length="161" mass="18427">MTLRRIMTSQPFTNSPSGSLAFQGRLADASLFSHYKEELLESKENSATSETISAAAEGRTMEVIARLTQDFHKLLFYCSRCVLNFRAPEERPFNSYVLVICCTTIVKRSKRFRAELYSQLHQCKSRLIPQKSNELTPLKSLGVHMDLHQCKCPNSHQFTHL</sequence>
<comment type="caution">
    <text evidence="1">The sequence shown here is derived from an EMBL/GenBank/DDBJ whole genome shotgun (WGS) entry which is preliminary data.</text>
</comment>
<protein>
    <submittedName>
        <fullName evidence="1">Tripartite motif-containing protein 14</fullName>
    </submittedName>
</protein>
<accession>A0A4D9EFQ5</accession>
<dbReference type="EMBL" id="QXTE01000062">
    <property type="protein sequence ID" value="TFK08896.1"/>
    <property type="molecule type" value="Genomic_DNA"/>
</dbReference>
<reference evidence="1 2" key="1">
    <citation type="submission" date="2019-04" db="EMBL/GenBank/DDBJ databases">
        <title>Draft genome of the big-headed turtle Platysternon megacephalum.</title>
        <authorList>
            <person name="Gong S."/>
        </authorList>
    </citation>
    <scope>NUCLEOTIDE SEQUENCE [LARGE SCALE GENOMIC DNA]</scope>
    <source>
        <strain evidence="1">DO16091913</strain>
        <tissue evidence="1">Muscle</tissue>
    </source>
</reference>
<evidence type="ECO:0000313" key="1">
    <source>
        <dbReference type="EMBL" id="TFK08896.1"/>
    </source>
</evidence>
<evidence type="ECO:0000313" key="2">
    <source>
        <dbReference type="Proteomes" id="UP000297703"/>
    </source>
</evidence>
<gene>
    <name evidence="1" type="ORF">DR999_PMT08185</name>
</gene>
<proteinExistence type="predicted"/>
<reference evidence="1 2" key="2">
    <citation type="submission" date="2019-04" db="EMBL/GenBank/DDBJ databases">
        <title>The genome sequence of big-headed turtle.</title>
        <authorList>
            <person name="Gong S."/>
        </authorList>
    </citation>
    <scope>NUCLEOTIDE SEQUENCE [LARGE SCALE GENOMIC DNA]</scope>
    <source>
        <strain evidence="1">DO16091913</strain>
        <tissue evidence="1">Muscle</tissue>
    </source>
</reference>
<dbReference type="Proteomes" id="UP000297703">
    <property type="component" value="Unassembled WGS sequence"/>
</dbReference>
<name>A0A4D9EFQ5_9SAUR</name>